<sequence length="79" mass="8225">MAARQQITAARNGLVAIDALRDTSAQGQSRPAPGKTSNTIGQTSSTAPPAHGIIWAHTCTEERRSSPSSSSSRVVPKLV</sequence>
<feature type="region of interest" description="Disordered" evidence="1">
    <location>
        <begin position="60"/>
        <end position="79"/>
    </location>
</feature>
<reference evidence="3" key="2">
    <citation type="submission" date="2020-05" db="UniProtKB">
        <authorList>
            <consortium name="EnsemblMetazoa"/>
        </authorList>
    </citation>
    <scope>IDENTIFICATION</scope>
</reference>
<dbReference type="VEuPathDB" id="VectorBase:ASIC017460"/>
<dbReference type="EMBL" id="KE525345">
    <property type="protein sequence ID" value="KFB49363.1"/>
    <property type="molecule type" value="Genomic_DNA"/>
</dbReference>
<dbReference type="Proteomes" id="UP000030765">
    <property type="component" value="Unassembled WGS sequence"/>
</dbReference>
<accession>A0A084WGL9</accession>
<evidence type="ECO:0000313" key="4">
    <source>
        <dbReference type="Proteomes" id="UP000030765"/>
    </source>
</evidence>
<feature type="compositionally biased region" description="Polar residues" evidence="1">
    <location>
        <begin position="23"/>
        <end position="47"/>
    </location>
</feature>
<name>A0A084WGL9_ANOSI</name>
<organism evidence="2">
    <name type="scientific">Anopheles sinensis</name>
    <name type="common">Mosquito</name>
    <dbReference type="NCBI Taxonomy" id="74873"/>
    <lineage>
        <taxon>Eukaryota</taxon>
        <taxon>Metazoa</taxon>
        <taxon>Ecdysozoa</taxon>
        <taxon>Arthropoda</taxon>
        <taxon>Hexapoda</taxon>
        <taxon>Insecta</taxon>
        <taxon>Pterygota</taxon>
        <taxon>Neoptera</taxon>
        <taxon>Endopterygota</taxon>
        <taxon>Diptera</taxon>
        <taxon>Nematocera</taxon>
        <taxon>Culicoidea</taxon>
        <taxon>Culicidae</taxon>
        <taxon>Anophelinae</taxon>
        <taxon>Anopheles</taxon>
    </lineage>
</organism>
<dbReference type="EMBL" id="ATLV01023616">
    <property type="status" value="NOT_ANNOTATED_CDS"/>
    <property type="molecule type" value="Genomic_DNA"/>
</dbReference>
<feature type="region of interest" description="Disordered" evidence="1">
    <location>
        <begin position="21"/>
        <end position="51"/>
    </location>
</feature>
<dbReference type="EnsemblMetazoa" id="ASIC017460-RA">
    <property type="protein sequence ID" value="ASIC017460-PA"/>
    <property type="gene ID" value="ASIC017460"/>
</dbReference>
<keyword evidence="4" id="KW-1185">Reference proteome</keyword>
<dbReference type="AlphaFoldDB" id="A0A084WGL9"/>
<evidence type="ECO:0000313" key="2">
    <source>
        <dbReference type="EMBL" id="KFB49363.1"/>
    </source>
</evidence>
<evidence type="ECO:0000256" key="1">
    <source>
        <dbReference type="SAM" id="MobiDB-lite"/>
    </source>
</evidence>
<protein>
    <submittedName>
        <fullName evidence="2 3">Merozoite surface protein 7</fullName>
    </submittedName>
</protein>
<reference evidence="2 4" key="1">
    <citation type="journal article" date="2014" name="BMC Genomics">
        <title>Genome sequence of Anopheles sinensis provides insight into genetics basis of mosquito competence for malaria parasites.</title>
        <authorList>
            <person name="Zhou D."/>
            <person name="Zhang D."/>
            <person name="Ding G."/>
            <person name="Shi L."/>
            <person name="Hou Q."/>
            <person name="Ye Y."/>
            <person name="Xu Y."/>
            <person name="Zhou H."/>
            <person name="Xiong C."/>
            <person name="Li S."/>
            <person name="Yu J."/>
            <person name="Hong S."/>
            <person name="Yu X."/>
            <person name="Zou P."/>
            <person name="Chen C."/>
            <person name="Chang X."/>
            <person name="Wang W."/>
            <person name="Lv Y."/>
            <person name="Sun Y."/>
            <person name="Ma L."/>
            <person name="Shen B."/>
            <person name="Zhu C."/>
        </authorList>
    </citation>
    <scope>NUCLEOTIDE SEQUENCE [LARGE SCALE GENOMIC DNA]</scope>
</reference>
<keyword evidence="2" id="KW-0477">Merozoite</keyword>
<feature type="compositionally biased region" description="Low complexity" evidence="1">
    <location>
        <begin position="66"/>
        <end position="79"/>
    </location>
</feature>
<gene>
    <name evidence="2" type="ORF">ZHAS_00017460</name>
</gene>
<evidence type="ECO:0000313" key="3">
    <source>
        <dbReference type="EnsemblMetazoa" id="ASIC017460-PA"/>
    </source>
</evidence>
<proteinExistence type="predicted"/>